<dbReference type="GO" id="GO:0005829">
    <property type="term" value="C:cytosol"/>
    <property type="evidence" value="ECO:0007669"/>
    <property type="project" value="TreeGrafter"/>
</dbReference>
<dbReference type="eggNOG" id="COG0316">
    <property type="taxonomic scope" value="Bacteria"/>
</dbReference>
<dbReference type="Proteomes" id="UP000000669">
    <property type="component" value="Chromosome"/>
</dbReference>
<dbReference type="HOGENOM" id="CLU_069054_4_2_6"/>
<evidence type="ECO:0000313" key="4">
    <source>
        <dbReference type="Proteomes" id="UP000000669"/>
    </source>
</evidence>
<evidence type="ECO:0000259" key="2">
    <source>
        <dbReference type="Pfam" id="PF01521"/>
    </source>
</evidence>
<dbReference type="SUPFAM" id="SSF89360">
    <property type="entry name" value="HesB-like domain"/>
    <property type="match status" value="1"/>
</dbReference>
<dbReference type="KEGG" id="bcc:BCc_076"/>
<sequence>MKNKSKKKKISIQIKLTKTAKKQIIWLLNKNRNKTGIKIKIKKSGCAGFKYKLKLSNKIKKNEFLLEIKNIKFFISKCDIPLINNTKIDFLKIGLNYSFKFINSNHSTICGCGESFNI</sequence>
<name>Q057Z6_BUCCC</name>
<dbReference type="EMBL" id="CP000263">
    <property type="protein sequence ID" value="ABJ90553.1"/>
    <property type="molecule type" value="Genomic_DNA"/>
</dbReference>
<dbReference type="InterPro" id="IPR035903">
    <property type="entry name" value="HesB-like_dom_sf"/>
</dbReference>
<dbReference type="Gene3D" id="2.60.300.12">
    <property type="entry name" value="HesB-like domain"/>
    <property type="match status" value="1"/>
</dbReference>
<dbReference type="InterPro" id="IPR000361">
    <property type="entry name" value="ATAP_core_dom"/>
</dbReference>
<organism evidence="3 4">
    <name type="scientific">Buchnera aphidicola subsp. Cinara cedri (strain Cc)</name>
    <dbReference type="NCBI Taxonomy" id="372461"/>
    <lineage>
        <taxon>Bacteria</taxon>
        <taxon>Pseudomonadati</taxon>
        <taxon>Pseudomonadota</taxon>
        <taxon>Gammaproteobacteria</taxon>
        <taxon>Enterobacterales</taxon>
        <taxon>Erwiniaceae</taxon>
        <taxon>Buchnera</taxon>
    </lineage>
</organism>
<dbReference type="PANTHER" id="PTHR10072">
    <property type="entry name" value="IRON-SULFUR CLUSTER ASSEMBLY PROTEIN"/>
    <property type="match status" value="1"/>
</dbReference>
<evidence type="ECO:0000313" key="3">
    <source>
        <dbReference type="EMBL" id="ABJ90553.1"/>
    </source>
</evidence>
<keyword evidence="4" id="KW-1185">Reference proteome</keyword>
<accession>Q057Z6</accession>
<dbReference type="GO" id="GO:0051537">
    <property type="term" value="F:2 iron, 2 sulfur cluster binding"/>
    <property type="evidence" value="ECO:0007669"/>
    <property type="project" value="TreeGrafter"/>
</dbReference>
<dbReference type="PANTHER" id="PTHR10072:SF41">
    <property type="entry name" value="IRON-SULFUR CLUSTER ASSEMBLY 1 HOMOLOG, MITOCHONDRIAL"/>
    <property type="match status" value="1"/>
</dbReference>
<reference evidence="3 4" key="1">
    <citation type="journal article" date="2006" name="Science">
        <title>A small microbial genome: the end of a long symbiotic relationship?</title>
        <authorList>
            <person name="Perez-Brocal V."/>
            <person name="Gil R."/>
            <person name="Ramos S."/>
            <person name="Lamelas A."/>
            <person name="Postigo M."/>
            <person name="Michelena J.M."/>
            <person name="Silva F.J."/>
            <person name="Moya A."/>
            <person name="Latorre A."/>
        </authorList>
    </citation>
    <scope>NUCLEOTIDE SEQUENCE [LARGE SCALE GENOMIC DNA]</scope>
    <source>
        <strain evidence="4">Cc</strain>
    </source>
</reference>
<protein>
    <submittedName>
        <fullName evidence="3">FeS assembly scaffold protein</fullName>
    </submittedName>
</protein>
<feature type="domain" description="Core" evidence="2">
    <location>
        <begin position="13"/>
        <end position="113"/>
    </location>
</feature>
<proteinExistence type="inferred from homology"/>
<dbReference type="InterPro" id="IPR016092">
    <property type="entry name" value="ATAP"/>
</dbReference>
<evidence type="ECO:0000256" key="1">
    <source>
        <dbReference type="ARBA" id="ARBA00006718"/>
    </source>
</evidence>
<dbReference type="STRING" id="372461.BCc_076"/>
<dbReference type="RefSeq" id="WP_011672472.1">
    <property type="nucleotide sequence ID" value="NC_008513.1"/>
</dbReference>
<dbReference type="Pfam" id="PF01521">
    <property type="entry name" value="Fe-S_biosyn"/>
    <property type="match status" value="1"/>
</dbReference>
<dbReference type="OrthoDB" id="9801228at2"/>
<gene>
    <name evidence="3" type="primary">sufA</name>
    <name evidence="3" type="ordered locus">BCc_076</name>
</gene>
<dbReference type="GO" id="GO:0016226">
    <property type="term" value="P:iron-sulfur cluster assembly"/>
    <property type="evidence" value="ECO:0007669"/>
    <property type="project" value="InterPro"/>
</dbReference>
<dbReference type="AlphaFoldDB" id="Q057Z6"/>
<dbReference type="InterPro" id="IPR050322">
    <property type="entry name" value="Fe-S_cluster_asmbl/transfer"/>
</dbReference>
<dbReference type="NCBIfam" id="TIGR00049">
    <property type="entry name" value="iron-sulfur cluster assembly accessory protein"/>
    <property type="match status" value="1"/>
</dbReference>
<comment type="similarity">
    <text evidence="1">Belongs to the HesB/IscA family.</text>
</comment>